<name>A0A2H3C9P6_9AGAR</name>
<gene>
    <name evidence="2" type="ORF">ARMSODRAFT_905383</name>
</gene>
<organism evidence="2 3">
    <name type="scientific">Armillaria solidipes</name>
    <dbReference type="NCBI Taxonomy" id="1076256"/>
    <lineage>
        <taxon>Eukaryota</taxon>
        <taxon>Fungi</taxon>
        <taxon>Dikarya</taxon>
        <taxon>Basidiomycota</taxon>
        <taxon>Agaricomycotina</taxon>
        <taxon>Agaricomycetes</taxon>
        <taxon>Agaricomycetidae</taxon>
        <taxon>Agaricales</taxon>
        <taxon>Marasmiineae</taxon>
        <taxon>Physalacriaceae</taxon>
        <taxon>Armillaria</taxon>
    </lineage>
</organism>
<feature type="region of interest" description="Disordered" evidence="1">
    <location>
        <begin position="169"/>
        <end position="247"/>
    </location>
</feature>
<accession>A0A2H3C9P6</accession>
<feature type="region of interest" description="Disordered" evidence="1">
    <location>
        <begin position="626"/>
        <end position="663"/>
    </location>
</feature>
<evidence type="ECO:0000256" key="1">
    <source>
        <dbReference type="SAM" id="MobiDB-lite"/>
    </source>
</evidence>
<dbReference type="Proteomes" id="UP000218334">
    <property type="component" value="Unassembled WGS sequence"/>
</dbReference>
<feature type="region of interest" description="Disordered" evidence="1">
    <location>
        <begin position="1"/>
        <end position="59"/>
    </location>
</feature>
<proteinExistence type="predicted"/>
<evidence type="ECO:0008006" key="4">
    <source>
        <dbReference type="Google" id="ProtNLM"/>
    </source>
</evidence>
<evidence type="ECO:0000313" key="3">
    <source>
        <dbReference type="Proteomes" id="UP000218334"/>
    </source>
</evidence>
<sequence>MKGRGRPSKRAKRNITGLRNQGTKAVPVTAEDPDISEPDREAEHSETEDELDGHGKATLDSVVYLEVDSDYDMEEDIDEGWDEIATQEFNDALINLAIQIEEDKRDAADEDWIPTRQKKESERAKQRRKPGGRPSEYKKGPDVASKSLRTQKRYADDISHQLTLDSFLIEHQNIQSRSEETGPTPPESEPVSETASAISTPRSESPPPIVPRIRSASIFSTPSEHNDGDEIIADHGPDSDDDVPAEAEYDPNDWDHILDEMLDVETDDGRQTGQGVGDQAGTSTKVRDWRVLREQIKKDLKKKNLPLTKYNQLLIIRNFATLRLKGYKCIPASLEISRQWHEGNGNYFARRVRALARHYQVFEQLPEETRGGRANAKSLLNDESVQVACRTWLNEQKVGTITPKLFQEAINATILASLGIQTMKPLAERTARRWLIRLGYRRTLIKKGVYMDGHERPDVVKYRNDVFLPAMALYEARMTQYQGPDLKPVEPQLPPGVKKIIAYFHDECCFHGLDYKKSAWLLKDQTLLQQKSRGRLIHVSDFVTEGTGRLVEQDRNGKIIQDAREIIYPGAGGDAWWDTAQLIKQVKRAMKIHDAVNPGTTALFVFDQSSAHASLPPDALRAFDMNKSNGGKQRLQKDTIIPESNPSASERGRPQSMKTEKGEAKGLEAVLTERGFNVSKMRAKCAPVCPFENTDCCMARLLSKQEDFTNQISMLETVIKEGGHECMFLPKFHCELNPIEMYWGWCKYRYRQIPKRTFAESKALVLQYLDACPLDTIRRFINRSWRFMSAYRRKLTGKAAEWAVKQQKQHRAVSNRAMMAIEAVLNE</sequence>
<dbReference type="STRING" id="1076256.A0A2H3C9P6"/>
<feature type="compositionally biased region" description="Basic and acidic residues" evidence="1">
    <location>
        <begin position="224"/>
        <end position="238"/>
    </location>
</feature>
<keyword evidence="3" id="KW-1185">Reference proteome</keyword>
<dbReference type="InterPro" id="IPR036397">
    <property type="entry name" value="RNaseH_sf"/>
</dbReference>
<dbReference type="GO" id="GO:0003676">
    <property type="term" value="F:nucleic acid binding"/>
    <property type="evidence" value="ECO:0007669"/>
    <property type="project" value="InterPro"/>
</dbReference>
<feature type="compositionally biased region" description="Basic residues" evidence="1">
    <location>
        <begin position="1"/>
        <end position="13"/>
    </location>
</feature>
<feature type="region of interest" description="Disordered" evidence="1">
    <location>
        <begin position="103"/>
        <end position="156"/>
    </location>
</feature>
<dbReference type="PANTHER" id="PTHR35871:SF1">
    <property type="entry name" value="CXC1-LIKE CYSTEINE CLUSTER ASSOCIATED WITH KDZ TRANSPOSASES DOMAIN-CONTAINING PROTEIN"/>
    <property type="match status" value="1"/>
</dbReference>
<dbReference type="Gene3D" id="3.30.420.10">
    <property type="entry name" value="Ribonuclease H-like superfamily/Ribonuclease H"/>
    <property type="match status" value="1"/>
</dbReference>
<dbReference type="EMBL" id="KZ293417">
    <property type="protein sequence ID" value="PBK75962.1"/>
    <property type="molecule type" value="Genomic_DNA"/>
</dbReference>
<protein>
    <recommendedName>
        <fullName evidence="4">Tc1-like transposase DDE domain-containing protein</fullName>
    </recommendedName>
</protein>
<dbReference type="AlphaFoldDB" id="A0A2H3C9P6"/>
<dbReference type="PANTHER" id="PTHR35871">
    <property type="entry name" value="EXPRESSED PROTEIN"/>
    <property type="match status" value="1"/>
</dbReference>
<feature type="compositionally biased region" description="Basic and acidic residues" evidence="1">
    <location>
        <begin position="650"/>
        <end position="663"/>
    </location>
</feature>
<reference evidence="3" key="1">
    <citation type="journal article" date="2017" name="Nat. Ecol. Evol.">
        <title>Genome expansion and lineage-specific genetic innovations in the forest pathogenic fungi Armillaria.</title>
        <authorList>
            <person name="Sipos G."/>
            <person name="Prasanna A.N."/>
            <person name="Walter M.C."/>
            <person name="O'Connor E."/>
            <person name="Balint B."/>
            <person name="Krizsan K."/>
            <person name="Kiss B."/>
            <person name="Hess J."/>
            <person name="Varga T."/>
            <person name="Slot J."/>
            <person name="Riley R."/>
            <person name="Boka B."/>
            <person name="Rigling D."/>
            <person name="Barry K."/>
            <person name="Lee J."/>
            <person name="Mihaltcheva S."/>
            <person name="LaButti K."/>
            <person name="Lipzen A."/>
            <person name="Waldron R."/>
            <person name="Moloney N.M."/>
            <person name="Sperisen C."/>
            <person name="Kredics L."/>
            <person name="Vagvoelgyi C."/>
            <person name="Patrignani A."/>
            <person name="Fitzpatrick D."/>
            <person name="Nagy I."/>
            <person name="Doyle S."/>
            <person name="Anderson J.B."/>
            <person name="Grigoriev I.V."/>
            <person name="Gueldener U."/>
            <person name="Muensterkoetter M."/>
            <person name="Nagy L.G."/>
        </authorList>
    </citation>
    <scope>NUCLEOTIDE SEQUENCE [LARGE SCALE GENOMIC DNA]</scope>
    <source>
        <strain evidence="3">28-4</strain>
    </source>
</reference>
<evidence type="ECO:0000313" key="2">
    <source>
        <dbReference type="EMBL" id="PBK75962.1"/>
    </source>
</evidence>